<name>X0RXA2_9ZZZZ</name>
<protein>
    <submittedName>
        <fullName evidence="1">Uncharacterized protein</fullName>
    </submittedName>
</protein>
<organism evidence="1">
    <name type="scientific">marine sediment metagenome</name>
    <dbReference type="NCBI Taxonomy" id="412755"/>
    <lineage>
        <taxon>unclassified sequences</taxon>
        <taxon>metagenomes</taxon>
        <taxon>ecological metagenomes</taxon>
    </lineage>
</organism>
<comment type="caution">
    <text evidence="1">The sequence shown here is derived from an EMBL/GenBank/DDBJ whole genome shotgun (WGS) entry which is preliminary data.</text>
</comment>
<sequence>MKINFNGEIHEFPDTFTDEQIRQALSESAPPQLAPQQPLGPQPGFQFGEMMSNIPSSAAQVGKDLWQAATNPIDTAQAVGQAAMGGIQHLQDQMPESVQWMKPPVEGDYRPQASAAGQALMDRYGGVDELLNTLETDPAGSLLDIVGVGSLTSPRIAAQIAKYNPVTQGAGRLAEKIGMSTMESAVKFPTTTPPAARTAMLDTMMETGVNPSARGVAKLDRLIKTQGEKVDVLIAKADNYGTVPLDDVLSSLNE</sequence>
<dbReference type="EMBL" id="BARS01009352">
    <property type="protein sequence ID" value="GAF73433.1"/>
    <property type="molecule type" value="Genomic_DNA"/>
</dbReference>
<reference evidence="1" key="1">
    <citation type="journal article" date="2014" name="Front. Microbiol.">
        <title>High frequency of phylogenetically diverse reductive dehalogenase-homologous genes in deep subseafloor sedimentary metagenomes.</title>
        <authorList>
            <person name="Kawai M."/>
            <person name="Futagami T."/>
            <person name="Toyoda A."/>
            <person name="Takaki Y."/>
            <person name="Nishi S."/>
            <person name="Hori S."/>
            <person name="Arai W."/>
            <person name="Tsubouchi T."/>
            <person name="Morono Y."/>
            <person name="Uchiyama I."/>
            <person name="Ito T."/>
            <person name="Fujiyama A."/>
            <person name="Inagaki F."/>
            <person name="Takami H."/>
        </authorList>
    </citation>
    <scope>NUCLEOTIDE SEQUENCE</scope>
    <source>
        <strain evidence="1">Expedition CK06-06</strain>
    </source>
</reference>
<accession>X0RXA2</accession>
<proteinExistence type="predicted"/>
<gene>
    <name evidence="1" type="ORF">S01H1_17604</name>
</gene>
<dbReference type="AlphaFoldDB" id="X0RXA2"/>
<feature type="non-terminal residue" evidence="1">
    <location>
        <position position="254"/>
    </location>
</feature>
<evidence type="ECO:0000313" key="1">
    <source>
        <dbReference type="EMBL" id="GAF73433.1"/>
    </source>
</evidence>